<reference evidence="1" key="1">
    <citation type="submission" date="2023-03" db="EMBL/GenBank/DDBJ databases">
        <title>Massive genome expansion in bonnet fungi (Mycena s.s.) driven by repeated elements and novel gene families across ecological guilds.</title>
        <authorList>
            <consortium name="Lawrence Berkeley National Laboratory"/>
            <person name="Harder C.B."/>
            <person name="Miyauchi S."/>
            <person name="Viragh M."/>
            <person name="Kuo A."/>
            <person name="Thoen E."/>
            <person name="Andreopoulos B."/>
            <person name="Lu D."/>
            <person name="Skrede I."/>
            <person name="Drula E."/>
            <person name="Henrissat B."/>
            <person name="Morin E."/>
            <person name="Kohler A."/>
            <person name="Barry K."/>
            <person name="LaButti K."/>
            <person name="Morin E."/>
            <person name="Salamov A."/>
            <person name="Lipzen A."/>
            <person name="Mereny Z."/>
            <person name="Hegedus B."/>
            <person name="Baldrian P."/>
            <person name="Stursova M."/>
            <person name="Weitz H."/>
            <person name="Taylor A."/>
            <person name="Grigoriev I.V."/>
            <person name="Nagy L.G."/>
            <person name="Martin F."/>
            <person name="Kauserud H."/>
        </authorList>
    </citation>
    <scope>NUCLEOTIDE SEQUENCE</scope>
    <source>
        <strain evidence="1">9284</strain>
    </source>
</reference>
<keyword evidence="2" id="KW-1185">Reference proteome</keyword>
<organism evidence="1 2">
    <name type="scientific">Roridomyces roridus</name>
    <dbReference type="NCBI Taxonomy" id="1738132"/>
    <lineage>
        <taxon>Eukaryota</taxon>
        <taxon>Fungi</taxon>
        <taxon>Dikarya</taxon>
        <taxon>Basidiomycota</taxon>
        <taxon>Agaricomycotina</taxon>
        <taxon>Agaricomycetes</taxon>
        <taxon>Agaricomycetidae</taxon>
        <taxon>Agaricales</taxon>
        <taxon>Marasmiineae</taxon>
        <taxon>Mycenaceae</taxon>
        <taxon>Roridomyces</taxon>
    </lineage>
</organism>
<evidence type="ECO:0000313" key="2">
    <source>
        <dbReference type="Proteomes" id="UP001221142"/>
    </source>
</evidence>
<name>A0AAD7B975_9AGAR</name>
<gene>
    <name evidence="1" type="ORF">FB45DRAFT_261050</name>
</gene>
<dbReference type="AlphaFoldDB" id="A0AAD7B975"/>
<dbReference type="Proteomes" id="UP001221142">
    <property type="component" value="Unassembled WGS sequence"/>
</dbReference>
<evidence type="ECO:0000313" key="1">
    <source>
        <dbReference type="EMBL" id="KAJ7614050.1"/>
    </source>
</evidence>
<proteinExistence type="predicted"/>
<sequence>MFNECSRLGINGSHFTNVSGDMNVYPRSDLGPAVRESSAHLPDLSVAGNQAPARQDGVYSDSESYCGQLLRCGRGFPLYLPGPGGNLPQDYQRQGVAIGDVGSVTPEGAFDFFFNIYLPVDDSINAIGTPENFHPLTPRYDSADMTPVEYSAEDYVSTRPSLFKLDNRPPERELPTMESFLFDCCGPQGAVLTIPFGSRVEKLANLETMRRYAREHAESWYKYANGVRGRRLTNGSLYLVTGWEKAPVWGRASFQELTARSAFRLAFEPSPTTTPSPSASMDDRYNFKYRWTAAGPARTKSYGSVPEDAPLNQTVFIHGFSISLGASIWSKFFKDVEISQIVDSRLGRSNKDWVPYGPQGFGFSWIFGFSGGSGSAGGKQRTTQRDGGDGEAVDDVEIADLAPMKDLFRPSLIINDYIFRKCPDAEVVMSHDDD</sequence>
<protein>
    <submittedName>
        <fullName evidence="1">Uncharacterized protein</fullName>
    </submittedName>
</protein>
<accession>A0AAD7B975</accession>
<dbReference type="EMBL" id="JARKIF010000027">
    <property type="protein sequence ID" value="KAJ7614050.1"/>
    <property type="molecule type" value="Genomic_DNA"/>
</dbReference>
<comment type="caution">
    <text evidence="1">The sequence shown here is derived from an EMBL/GenBank/DDBJ whole genome shotgun (WGS) entry which is preliminary data.</text>
</comment>